<keyword evidence="4" id="KW-0067">ATP-binding</keyword>
<dbReference type="Gene3D" id="3.40.50.1380">
    <property type="entry name" value="Methylglyoxal synthase-like domain"/>
    <property type="match status" value="1"/>
</dbReference>
<dbReference type="GO" id="GO:0005737">
    <property type="term" value="C:cytoplasm"/>
    <property type="evidence" value="ECO:0007669"/>
    <property type="project" value="TreeGrafter"/>
</dbReference>
<organism evidence="7">
    <name type="scientific">hydrothermal vent metagenome</name>
    <dbReference type="NCBI Taxonomy" id="652676"/>
    <lineage>
        <taxon>unclassified sequences</taxon>
        <taxon>metagenomes</taxon>
        <taxon>ecological metagenomes</taxon>
    </lineage>
</organism>
<dbReference type="SMART" id="SM00851">
    <property type="entry name" value="MGS"/>
    <property type="match status" value="1"/>
</dbReference>
<evidence type="ECO:0000256" key="4">
    <source>
        <dbReference type="ARBA" id="ARBA00022840"/>
    </source>
</evidence>
<dbReference type="EC" id="6.3.5.5" evidence="1"/>
<dbReference type="Gene3D" id="3.30.470.20">
    <property type="entry name" value="ATP-grasp fold, B domain"/>
    <property type="match status" value="1"/>
</dbReference>
<evidence type="ECO:0000259" key="6">
    <source>
        <dbReference type="PROSITE" id="PS51855"/>
    </source>
</evidence>
<dbReference type="InterPro" id="IPR036914">
    <property type="entry name" value="MGS-like_dom_sf"/>
</dbReference>
<keyword evidence="5" id="KW-0812">Transmembrane</keyword>
<dbReference type="CDD" id="cd01424">
    <property type="entry name" value="MGS_CPS_II"/>
    <property type="match status" value="1"/>
</dbReference>
<dbReference type="Pfam" id="PF02142">
    <property type="entry name" value="MGS"/>
    <property type="match status" value="1"/>
</dbReference>
<dbReference type="PROSITE" id="PS51855">
    <property type="entry name" value="MGS"/>
    <property type="match status" value="1"/>
</dbReference>
<dbReference type="EMBL" id="UOGB01000153">
    <property type="protein sequence ID" value="VAX19617.1"/>
    <property type="molecule type" value="Genomic_DNA"/>
</dbReference>
<dbReference type="PANTHER" id="PTHR11405:SF53">
    <property type="entry name" value="CARBAMOYL-PHOSPHATE SYNTHASE [AMMONIA], MITOCHONDRIAL"/>
    <property type="match status" value="1"/>
</dbReference>
<proteinExistence type="predicted"/>
<dbReference type="SUPFAM" id="SSF56059">
    <property type="entry name" value="Glutathione synthetase ATP-binding domain-like"/>
    <property type="match status" value="1"/>
</dbReference>
<evidence type="ECO:0000256" key="5">
    <source>
        <dbReference type="SAM" id="Phobius"/>
    </source>
</evidence>
<sequence length="169" mass="17806">GPEMKSTGEVMGIDWTFGQSFCKASMAAGSALPGSGVALMSIMDTDKPLAMEVGKRLIGLGFSVIATAGTALALEKAGLKVDMINKVGEGKPDCVDRISEGAVDMVINTTSGKKSIRDSFTIRRTALTMNVPYFTTIQAAKAAVIAIESSAEKEMEVLSLQEYFETAPD</sequence>
<evidence type="ECO:0000256" key="2">
    <source>
        <dbReference type="ARBA" id="ARBA00022598"/>
    </source>
</evidence>
<gene>
    <name evidence="7" type="ORF">MNBD_NITROSPINAE03-589</name>
</gene>
<dbReference type="GO" id="GO:0006541">
    <property type="term" value="P:glutamine metabolic process"/>
    <property type="evidence" value="ECO:0007669"/>
    <property type="project" value="TreeGrafter"/>
</dbReference>
<accession>A0A3B1CSH1</accession>
<keyword evidence="5" id="KW-0472">Membrane</keyword>
<dbReference type="GO" id="GO:0004088">
    <property type="term" value="F:carbamoyl-phosphate synthase (glutamine-hydrolyzing) activity"/>
    <property type="evidence" value="ECO:0007669"/>
    <property type="project" value="UniProtKB-EC"/>
</dbReference>
<dbReference type="AlphaFoldDB" id="A0A3B1CSH1"/>
<dbReference type="SUPFAM" id="SSF52335">
    <property type="entry name" value="Methylglyoxal synthase-like"/>
    <property type="match status" value="1"/>
</dbReference>
<name>A0A3B1CSH1_9ZZZZ</name>
<feature type="non-terminal residue" evidence="7">
    <location>
        <position position="1"/>
    </location>
</feature>
<protein>
    <recommendedName>
        <fullName evidence="1">carbamoyl-phosphate synthase (glutamine-hydrolyzing)</fullName>
        <ecNumber evidence="1">6.3.5.5</ecNumber>
    </recommendedName>
</protein>
<evidence type="ECO:0000256" key="3">
    <source>
        <dbReference type="ARBA" id="ARBA00022741"/>
    </source>
</evidence>
<dbReference type="GO" id="GO:0005524">
    <property type="term" value="F:ATP binding"/>
    <property type="evidence" value="ECO:0007669"/>
    <property type="project" value="UniProtKB-KW"/>
</dbReference>
<reference evidence="7" key="1">
    <citation type="submission" date="2018-06" db="EMBL/GenBank/DDBJ databases">
        <authorList>
            <person name="Zhirakovskaya E."/>
        </authorList>
    </citation>
    <scope>NUCLEOTIDE SEQUENCE</scope>
</reference>
<dbReference type="InterPro" id="IPR033937">
    <property type="entry name" value="MGS_CPS_CarB"/>
</dbReference>
<evidence type="ECO:0000313" key="7">
    <source>
        <dbReference type="EMBL" id="VAX19617.1"/>
    </source>
</evidence>
<feature type="domain" description="MGS-like" evidence="6">
    <location>
        <begin position="30"/>
        <end position="169"/>
    </location>
</feature>
<dbReference type="PANTHER" id="PTHR11405">
    <property type="entry name" value="CARBAMOYLTRANSFERASE FAMILY MEMBER"/>
    <property type="match status" value="1"/>
</dbReference>
<keyword evidence="2 7" id="KW-0436">Ligase</keyword>
<feature type="transmembrane region" description="Helical" evidence="5">
    <location>
        <begin position="57"/>
        <end position="74"/>
    </location>
</feature>
<evidence type="ECO:0000256" key="1">
    <source>
        <dbReference type="ARBA" id="ARBA00012738"/>
    </source>
</evidence>
<dbReference type="InterPro" id="IPR011607">
    <property type="entry name" value="MGS-like_dom"/>
</dbReference>
<keyword evidence="3" id="KW-0547">Nucleotide-binding</keyword>
<keyword evidence="5" id="KW-1133">Transmembrane helix</keyword>